<accession>A0A194XM69</accession>
<gene>
    <name evidence="2" type="ORF">LY89DRAFT_432179</name>
</gene>
<proteinExistence type="predicted"/>
<keyword evidence="1" id="KW-0812">Transmembrane</keyword>
<dbReference type="AlphaFoldDB" id="A0A194XM69"/>
<keyword evidence="1" id="KW-0472">Membrane</keyword>
<name>A0A194XM69_MOLSC</name>
<evidence type="ECO:0000313" key="3">
    <source>
        <dbReference type="Proteomes" id="UP000070700"/>
    </source>
</evidence>
<dbReference type="InParanoid" id="A0A194XM69"/>
<organism evidence="2 3">
    <name type="scientific">Mollisia scopiformis</name>
    <name type="common">Conifer needle endophyte fungus</name>
    <name type="synonym">Phialocephala scopiformis</name>
    <dbReference type="NCBI Taxonomy" id="149040"/>
    <lineage>
        <taxon>Eukaryota</taxon>
        <taxon>Fungi</taxon>
        <taxon>Dikarya</taxon>
        <taxon>Ascomycota</taxon>
        <taxon>Pezizomycotina</taxon>
        <taxon>Leotiomycetes</taxon>
        <taxon>Helotiales</taxon>
        <taxon>Mollisiaceae</taxon>
        <taxon>Mollisia</taxon>
    </lineage>
</organism>
<keyword evidence="1" id="KW-1133">Transmembrane helix</keyword>
<dbReference type="KEGG" id="psco:LY89DRAFT_432179"/>
<dbReference type="EMBL" id="KQ947408">
    <property type="protein sequence ID" value="KUJ21340.1"/>
    <property type="molecule type" value="Genomic_DNA"/>
</dbReference>
<evidence type="ECO:0000313" key="2">
    <source>
        <dbReference type="EMBL" id="KUJ21340.1"/>
    </source>
</evidence>
<feature type="transmembrane region" description="Helical" evidence="1">
    <location>
        <begin position="34"/>
        <end position="56"/>
    </location>
</feature>
<dbReference type="Proteomes" id="UP000070700">
    <property type="component" value="Unassembled WGS sequence"/>
</dbReference>
<dbReference type="GeneID" id="28817204"/>
<dbReference type="RefSeq" id="XP_018075695.1">
    <property type="nucleotide sequence ID" value="XM_018207478.1"/>
</dbReference>
<sequence length="95" mass="10247">MVISGSVGFLDAVKAYFTAMLTRKSNEKADIGRIYSATLMVEYVAMICVAPLWSAIYSLGYRLGGLGLGLPFFGGAVMMSLTLALVWKQGLESTR</sequence>
<evidence type="ECO:0000256" key="1">
    <source>
        <dbReference type="SAM" id="Phobius"/>
    </source>
</evidence>
<protein>
    <submittedName>
        <fullName evidence="2">Uncharacterized protein</fullName>
    </submittedName>
</protein>
<keyword evidence="3" id="KW-1185">Reference proteome</keyword>
<reference evidence="2 3" key="1">
    <citation type="submission" date="2015-10" db="EMBL/GenBank/DDBJ databases">
        <title>Full genome of DAOMC 229536 Phialocephala scopiformis, a fungal endophyte of spruce producing the potent anti-insectan compound rugulosin.</title>
        <authorList>
            <consortium name="DOE Joint Genome Institute"/>
            <person name="Walker A.K."/>
            <person name="Frasz S.L."/>
            <person name="Seifert K.A."/>
            <person name="Miller J.D."/>
            <person name="Mondo S.J."/>
            <person name="Labutti K."/>
            <person name="Lipzen A."/>
            <person name="Dockter R."/>
            <person name="Kennedy M."/>
            <person name="Grigoriev I.V."/>
            <person name="Spatafora J.W."/>
        </authorList>
    </citation>
    <scope>NUCLEOTIDE SEQUENCE [LARGE SCALE GENOMIC DNA]</scope>
    <source>
        <strain evidence="2 3">CBS 120377</strain>
    </source>
</reference>
<feature type="transmembrane region" description="Helical" evidence="1">
    <location>
        <begin position="68"/>
        <end position="87"/>
    </location>
</feature>